<dbReference type="PROSITE" id="PS00134">
    <property type="entry name" value="TRYPSIN_HIS"/>
    <property type="match status" value="1"/>
</dbReference>
<dbReference type="InterPro" id="IPR001254">
    <property type="entry name" value="Trypsin_dom"/>
</dbReference>
<evidence type="ECO:0000313" key="4">
    <source>
        <dbReference type="EMBL" id="CAF1031719.1"/>
    </source>
</evidence>
<evidence type="ECO:0000313" key="5">
    <source>
        <dbReference type="Proteomes" id="UP000663879"/>
    </source>
</evidence>
<name>A0A814J0Z1_9BILA</name>
<organism evidence="4 5">
    <name type="scientific">Brachionus calyciflorus</name>
    <dbReference type="NCBI Taxonomy" id="104777"/>
    <lineage>
        <taxon>Eukaryota</taxon>
        <taxon>Metazoa</taxon>
        <taxon>Spiralia</taxon>
        <taxon>Gnathifera</taxon>
        <taxon>Rotifera</taxon>
        <taxon>Eurotatoria</taxon>
        <taxon>Monogononta</taxon>
        <taxon>Pseudotrocha</taxon>
        <taxon>Ploima</taxon>
        <taxon>Brachionidae</taxon>
        <taxon>Brachionus</taxon>
    </lineage>
</organism>
<keyword evidence="5" id="KW-1185">Reference proteome</keyword>
<proteinExistence type="inferred from homology"/>
<dbReference type="PANTHER" id="PTHR24256">
    <property type="entry name" value="TRYPTASE-RELATED"/>
    <property type="match status" value="1"/>
</dbReference>
<dbReference type="Pfam" id="PF00089">
    <property type="entry name" value="Trypsin"/>
    <property type="match status" value="1"/>
</dbReference>
<dbReference type="Proteomes" id="UP000663879">
    <property type="component" value="Unassembled WGS sequence"/>
</dbReference>
<dbReference type="PRINTS" id="PR00722">
    <property type="entry name" value="CHYMOTRYPSIN"/>
</dbReference>
<gene>
    <name evidence="4" type="ORF">OXX778_LOCUS17901</name>
</gene>
<dbReference type="InterPro" id="IPR043504">
    <property type="entry name" value="Peptidase_S1_PA_chymotrypsin"/>
</dbReference>
<dbReference type="SMART" id="SM00020">
    <property type="entry name" value="Tryp_SPc"/>
    <property type="match status" value="1"/>
</dbReference>
<comment type="caution">
    <text evidence="4">The sequence shown here is derived from an EMBL/GenBank/DDBJ whole genome shotgun (WGS) entry which is preliminary data.</text>
</comment>
<dbReference type="InterPro" id="IPR009003">
    <property type="entry name" value="Peptidase_S1_PA"/>
</dbReference>
<dbReference type="InterPro" id="IPR018114">
    <property type="entry name" value="TRYPSIN_HIS"/>
</dbReference>
<feature type="domain" description="Peptidase S1" evidence="3">
    <location>
        <begin position="31"/>
        <end position="265"/>
    </location>
</feature>
<evidence type="ECO:0000259" key="3">
    <source>
        <dbReference type="PROSITE" id="PS50240"/>
    </source>
</evidence>
<dbReference type="InterPro" id="IPR001314">
    <property type="entry name" value="Peptidase_S1A"/>
</dbReference>
<sequence length="267" mass="30532">PLEYEGDITDRLILDPKCGHTSSQRDLSEKIINGDQVPEGAYPWIVNIYTEKDFRFRRFCSGALITDQYVLTAAHCMDGIDYSILKIGYGSTNYETIYDNDWSRNVQKVIIHPNEKDVALLKLNSPIDLTDRSKVSTICLPFNSDTKIVYGKEVVVAGWGSTNGQKVDREKSPYLLETRLTIDEECSRSNEFYCLNPKSVNGKFSNSCYGDSGTPAMYYEQKNSKWYAYGVLSKTFTENSICQENKPSFHTKIPEFLKWINEQIKNN</sequence>
<dbReference type="AlphaFoldDB" id="A0A814J0Z1"/>
<dbReference type="Gene3D" id="2.40.10.10">
    <property type="entry name" value="Trypsin-like serine proteases"/>
    <property type="match status" value="1"/>
</dbReference>
<dbReference type="InterPro" id="IPR051487">
    <property type="entry name" value="Ser/Thr_Proteases_Immune/Dev"/>
</dbReference>
<dbReference type="GO" id="GO:0004252">
    <property type="term" value="F:serine-type endopeptidase activity"/>
    <property type="evidence" value="ECO:0007669"/>
    <property type="project" value="InterPro"/>
</dbReference>
<dbReference type="CDD" id="cd00190">
    <property type="entry name" value="Tryp_SPc"/>
    <property type="match status" value="1"/>
</dbReference>
<dbReference type="PROSITE" id="PS50240">
    <property type="entry name" value="TRYPSIN_DOM"/>
    <property type="match status" value="1"/>
</dbReference>
<keyword evidence="1" id="KW-1015">Disulfide bond</keyword>
<comment type="similarity">
    <text evidence="2">Belongs to the peptidase S1 family. CLIP subfamily.</text>
</comment>
<evidence type="ECO:0000256" key="1">
    <source>
        <dbReference type="ARBA" id="ARBA00023157"/>
    </source>
</evidence>
<protein>
    <recommendedName>
        <fullName evidence="3">Peptidase S1 domain-containing protein</fullName>
    </recommendedName>
</protein>
<evidence type="ECO:0000256" key="2">
    <source>
        <dbReference type="ARBA" id="ARBA00024195"/>
    </source>
</evidence>
<dbReference type="OrthoDB" id="547031at2759"/>
<reference evidence="4" key="1">
    <citation type="submission" date="2021-02" db="EMBL/GenBank/DDBJ databases">
        <authorList>
            <person name="Nowell W R."/>
        </authorList>
    </citation>
    <scope>NUCLEOTIDE SEQUENCE</scope>
    <source>
        <strain evidence="4">Ploen Becks lab</strain>
    </source>
</reference>
<feature type="non-terminal residue" evidence="4">
    <location>
        <position position="1"/>
    </location>
</feature>
<dbReference type="GO" id="GO:0006508">
    <property type="term" value="P:proteolysis"/>
    <property type="evidence" value="ECO:0007669"/>
    <property type="project" value="InterPro"/>
</dbReference>
<dbReference type="EMBL" id="CAJNOC010004729">
    <property type="protein sequence ID" value="CAF1031719.1"/>
    <property type="molecule type" value="Genomic_DNA"/>
</dbReference>
<accession>A0A814J0Z1</accession>
<dbReference type="SUPFAM" id="SSF50494">
    <property type="entry name" value="Trypsin-like serine proteases"/>
    <property type="match status" value="1"/>
</dbReference>